<dbReference type="Pfam" id="PF14594">
    <property type="entry name" value="Sipho_Gp37"/>
    <property type="match status" value="1"/>
</dbReference>
<accession>A0A7W5AP69</accession>
<dbReference type="AlphaFoldDB" id="A0A7W5AP69"/>
<dbReference type="EMBL" id="JACHXF010000018">
    <property type="protein sequence ID" value="MBB3099404.1"/>
    <property type="molecule type" value="Genomic_DNA"/>
</dbReference>
<dbReference type="Proteomes" id="UP000590749">
    <property type="component" value="Unassembled WGS sequence"/>
</dbReference>
<reference evidence="2 3" key="1">
    <citation type="submission" date="2020-08" db="EMBL/GenBank/DDBJ databases">
        <title>Genomic Encyclopedia of Type Strains, Phase III (KMG-III): the genomes of soil and plant-associated and newly described type strains.</title>
        <authorList>
            <person name="Whitman W."/>
        </authorList>
    </citation>
    <scope>NUCLEOTIDE SEQUENCE [LARGE SCALE GENOMIC DNA]</scope>
    <source>
        <strain evidence="2 3">CECT 3287</strain>
    </source>
</reference>
<sequence length="748" mass="79143">MRLEDITVEVRDKTLARVGLIRPEDLQLELTDLHNGVGSWTLRLPAGHRLVSALRAPGSGIIVTGPDGQTLLSGPMVSPMSSATADDPRGTMTFEGVDDTVLLVDALAYPDPTGGPLSKEAAYDTRTGVAETLMHGFVRDNIGPGALAGRRVGLNAYVTMGANLSRGPTITKSARFTSLATVLSEIAGPARLGFRIVQRGSSLVFETYQITDRTSTIRLDILNNTLSGHKVAVAAPGVTRVLVGGQDEGVYRKFVYETNTDATTAESMWGRQIQQFISQNTGDTSELSDAAEEALAEDGFTGVAVQAVPMEDSLMRFGKEFNLGDAVSVVVDDQELISTVTGYVVKADQDGFRLGMMLGDTTGFDVAAAYGKAIGSQAARIAKLETTAEATTSGTRALAASAVSLAVTRDAFPSGDSEVYLTPAAVTAGSWPWTGQWGSLHTYRHGSGSEVWQTYRRIADNWTEPQQWIRHANSAGYSRWRQLGLDLHASIGGHSAAGLQSGGTRTATIVGAAVSIAWSDRFVMTGLGQGADTFTAGYFNIAMPVNGAVIKSVTTGVADVTVSSGAIPLPAWATLWYIPPVGAAETSLDANFRISVHGGATEAIPSHWVLVAACRGEPTTGSAVRWGDGQTTDAWRAFTFESGWKAFGDTSPVAWTVRNGVLYCRGLIGRTLSDLSAAAGTGYPLTAALPTWARPAQFAGNWAVPCNNQFGEIYIGSDAKLYLRLKAAATLTSNTWWASLSNVTWPLG</sequence>
<keyword evidence="3" id="KW-1185">Reference proteome</keyword>
<evidence type="ECO:0000259" key="1">
    <source>
        <dbReference type="Pfam" id="PF14594"/>
    </source>
</evidence>
<evidence type="ECO:0000313" key="3">
    <source>
        <dbReference type="Proteomes" id="UP000590749"/>
    </source>
</evidence>
<gene>
    <name evidence="2" type="ORF">FHR83_007110</name>
</gene>
<evidence type="ECO:0000313" key="2">
    <source>
        <dbReference type="EMBL" id="MBB3099404.1"/>
    </source>
</evidence>
<name>A0A7W5AP69_9ACTN</name>
<dbReference type="InterPro" id="IPR029432">
    <property type="entry name" value="Gp28/Gp37-like_dom"/>
</dbReference>
<organism evidence="2 3">
    <name type="scientific">Actinoplanes campanulatus</name>
    <dbReference type="NCBI Taxonomy" id="113559"/>
    <lineage>
        <taxon>Bacteria</taxon>
        <taxon>Bacillati</taxon>
        <taxon>Actinomycetota</taxon>
        <taxon>Actinomycetes</taxon>
        <taxon>Micromonosporales</taxon>
        <taxon>Micromonosporaceae</taxon>
        <taxon>Actinoplanes</taxon>
    </lineage>
</organism>
<protein>
    <recommendedName>
        <fullName evidence="1">Gp28/Gp37-like domain-containing protein</fullName>
    </recommendedName>
</protein>
<feature type="domain" description="Gp28/Gp37-like" evidence="1">
    <location>
        <begin position="7"/>
        <end position="360"/>
    </location>
</feature>
<comment type="caution">
    <text evidence="2">The sequence shown here is derived from an EMBL/GenBank/DDBJ whole genome shotgun (WGS) entry which is preliminary data.</text>
</comment>
<proteinExistence type="predicted"/>
<dbReference type="RefSeq" id="WP_183225455.1">
    <property type="nucleotide sequence ID" value="NZ_BMPW01000021.1"/>
</dbReference>